<evidence type="ECO:0000313" key="2">
    <source>
        <dbReference type="EMBL" id="MEQ2248553.1"/>
    </source>
</evidence>
<comment type="caution">
    <text evidence="2">The sequence shown here is derived from an EMBL/GenBank/DDBJ whole genome shotgun (WGS) entry which is preliminary data.</text>
</comment>
<feature type="region of interest" description="Disordered" evidence="1">
    <location>
        <begin position="1"/>
        <end position="45"/>
    </location>
</feature>
<evidence type="ECO:0000256" key="1">
    <source>
        <dbReference type="SAM" id="MobiDB-lite"/>
    </source>
</evidence>
<proteinExistence type="predicted"/>
<name>A0ABV0UTL1_9TELE</name>
<sequence>ARASTGPRSRRDARRCAAAAARPALAATPSLSPSRSPSGTRAAVRDRLPVRASCISCTRSISNTKGLGAAGGQGLPQRRSEGRAAFSNKGYLTEKQSVTLCLLSTVALTDTGGRQSLLSQHYPSLSRHTSSPKTAHVLLSSTHVHSRAPSLIQGVRFAMAMDATETNHDVLLEVTEPRGP</sequence>
<dbReference type="Proteomes" id="UP001482620">
    <property type="component" value="Unassembled WGS sequence"/>
</dbReference>
<feature type="non-terminal residue" evidence="2">
    <location>
        <position position="1"/>
    </location>
</feature>
<reference evidence="2 3" key="1">
    <citation type="submission" date="2021-06" db="EMBL/GenBank/DDBJ databases">
        <authorList>
            <person name="Palmer J.M."/>
        </authorList>
    </citation>
    <scope>NUCLEOTIDE SEQUENCE [LARGE SCALE GENOMIC DNA]</scope>
    <source>
        <strain evidence="3">if_2019</strain>
        <tissue evidence="2">Muscle</tissue>
    </source>
</reference>
<dbReference type="EMBL" id="JAHRIQ010083158">
    <property type="protein sequence ID" value="MEQ2248553.1"/>
    <property type="molecule type" value="Genomic_DNA"/>
</dbReference>
<feature type="non-terminal residue" evidence="2">
    <location>
        <position position="180"/>
    </location>
</feature>
<protein>
    <submittedName>
        <fullName evidence="2">Uncharacterized protein</fullName>
    </submittedName>
</protein>
<keyword evidence="3" id="KW-1185">Reference proteome</keyword>
<gene>
    <name evidence="2" type="ORF">ILYODFUR_020162</name>
</gene>
<evidence type="ECO:0000313" key="3">
    <source>
        <dbReference type="Proteomes" id="UP001482620"/>
    </source>
</evidence>
<accession>A0ABV0UTL1</accession>
<feature type="compositionally biased region" description="Low complexity" evidence="1">
    <location>
        <begin position="16"/>
        <end position="38"/>
    </location>
</feature>
<organism evidence="2 3">
    <name type="scientific">Ilyodon furcidens</name>
    <name type="common">goldbreast splitfin</name>
    <dbReference type="NCBI Taxonomy" id="33524"/>
    <lineage>
        <taxon>Eukaryota</taxon>
        <taxon>Metazoa</taxon>
        <taxon>Chordata</taxon>
        <taxon>Craniata</taxon>
        <taxon>Vertebrata</taxon>
        <taxon>Euteleostomi</taxon>
        <taxon>Actinopterygii</taxon>
        <taxon>Neopterygii</taxon>
        <taxon>Teleostei</taxon>
        <taxon>Neoteleostei</taxon>
        <taxon>Acanthomorphata</taxon>
        <taxon>Ovalentaria</taxon>
        <taxon>Atherinomorphae</taxon>
        <taxon>Cyprinodontiformes</taxon>
        <taxon>Goodeidae</taxon>
        <taxon>Ilyodon</taxon>
    </lineage>
</organism>